<organism evidence="1 4">
    <name type="scientific">Clostridium botulinum</name>
    <dbReference type="NCBI Taxonomy" id="1491"/>
    <lineage>
        <taxon>Bacteria</taxon>
        <taxon>Bacillati</taxon>
        <taxon>Bacillota</taxon>
        <taxon>Clostridia</taxon>
        <taxon>Eubacteriales</taxon>
        <taxon>Clostridiaceae</taxon>
        <taxon>Clostridium</taxon>
    </lineage>
</organism>
<evidence type="ECO:0000313" key="1">
    <source>
        <dbReference type="EMBL" id="NFA43117.1"/>
    </source>
</evidence>
<sequence length="88" mass="10258">MEKCLNEWNVHRYVRKQDREVLKTALKENVDRTFTPITVCSQIADGTNYMFICASIDNISKLKVELVKIYVYVSKDGKVQLNNIEKCN</sequence>
<name>A0A0C2N1K5_CLOBO</name>
<protein>
    <submittedName>
        <fullName evidence="1">Uncharacterized protein</fullName>
    </submittedName>
</protein>
<dbReference type="EMBL" id="SGKU01000030">
    <property type="protein sequence ID" value="NFA43117.1"/>
    <property type="molecule type" value="Genomic_DNA"/>
</dbReference>
<comment type="caution">
    <text evidence="1">The sequence shown here is derived from an EMBL/GenBank/DDBJ whole genome shotgun (WGS) entry which is preliminary data.</text>
</comment>
<reference evidence="1 4" key="1">
    <citation type="submission" date="2019-02" db="EMBL/GenBank/DDBJ databases">
        <title>Genome sequencing of Clostridium botulinum clinical isolates.</title>
        <authorList>
            <person name="Brunt J."/>
            <person name="Van Vliet A.H.M."/>
            <person name="Stringer S.C."/>
            <person name="Grant K.A."/>
            <person name="Carter A.C."/>
            <person name="Peck M.W."/>
        </authorList>
    </citation>
    <scope>NUCLEOTIDE SEQUENCE [LARGE SCALE GENOMIC DNA]</scope>
    <source>
        <strain evidence="1 4">H113700579</strain>
    </source>
</reference>
<evidence type="ECO:0000313" key="6">
    <source>
        <dbReference type="Proteomes" id="UP000476820"/>
    </source>
</evidence>
<evidence type="ECO:0000313" key="2">
    <source>
        <dbReference type="EMBL" id="NFF88327.1"/>
    </source>
</evidence>
<dbReference type="EMBL" id="SWVK01000001">
    <property type="protein sequence ID" value="NFN33671.1"/>
    <property type="molecule type" value="Genomic_DNA"/>
</dbReference>
<evidence type="ECO:0000313" key="4">
    <source>
        <dbReference type="Proteomes" id="UP000472355"/>
    </source>
</evidence>
<dbReference type="OrthoDB" id="2051973at2"/>
<dbReference type="RefSeq" id="WP_012451062.1">
    <property type="nucleotide sequence ID" value="NZ_CP010520.1"/>
</dbReference>
<accession>A0A0C2N1K5</accession>
<dbReference type="Proteomes" id="UP000476820">
    <property type="component" value="Unassembled WGS sequence"/>
</dbReference>
<evidence type="ECO:0000313" key="3">
    <source>
        <dbReference type="EMBL" id="NFN33671.1"/>
    </source>
</evidence>
<dbReference type="AlphaFoldDB" id="A0A0C2N1K5"/>
<dbReference type="Proteomes" id="UP000472355">
    <property type="component" value="Unassembled WGS sequence"/>
</dbReference>
<proteinExistence type="predicted"/>
<gene>
    <name evidence="1" type="ORF">EXM65_11160</name>
    <name evidence="2" type="ORF">FC774_10650</name>
    <name evidence="3" type="ORF">FDB51_00710</name>
</gene>
<dbReference type="Proteomes" id="UP000473681">
    <property type="component" value="Unassembled WGS sequence"/>
</dbReference>
<reference evidence="5 6" key="2">
    <citation type="submission" date="2019-04" db="EMBL/GenBank/DDBJ databases">
        <title>Genome sequencing of Clostridium botulinum Groups I-IV and Clostridium butyricum.</title>
        <authorList>
            <person name="Brunt J."/>
            <person name="Van Vliet A.H.M."/>
            <person name="Stringer S.C."/>
            <person name="Carter A.T."/>
            <person name="Peck M.W."/>
        </authorList>
    </citation>
    <scope>NUCLEOTIDE SEQUENCE [LARGE SCALE GENOMIC DNA]</scope>
    <source>
        <strain evidence="2 6">1605</strain>
        <strain evidence="3 5">CB-K-33E</strain>
    </source>
</reference>
<evidence type="ECO:0000313" key="5">
    <source>
        <dbReference type="Proteomes" id="UP000473681"/>
    </source>
</evidence>
<dbReference type="EMBL" id="SWOV01000027">
    <property type="protein sequence ID" value="NFF88327.1"/>
    <property type="molecule type" value="Genomic_DNA"/>
</dbReference>